<keyword evidence="2" id="KW-1185">Reference proteome</keyword>
<sequence length="48" mass="5251">MVALLSFTHCPNRDKGAFLPIPLLTSSDSIKGKEERISTTSSFIAKLE</sequence>
<evidence type="ECO:0000313" key="2">
    <source>
        <dbReference type="Proteomes" id="UP001152484"/>
    </source>
</evidence>
<evidence type="ECO:0000313" key="1">
    <source>
        <dbReference type="EMBL" id="CAH9079628.1"/>
    </source>
</evidence>
<reference evidence="1" key="1">
    <citation type="submission" date="2022-07" db="EMBL/GenBank/DDBJ databases">
        <authorList>
            <person name="Macas J."/>
            <person name="Novak P."/>
            <person name="Neumann P."/>
        </authorList>
    </citation>
    <scope>NUCLEOTIDE SEQUENCE</scope>
</reference>
<comment type="caution">
    <text evidence="1">The sequence shown here is derived from an EMBL/GenBank/DDBJ whole genome shotgun (WGS) entry which is preliminary data.</text>
</comment>
<gene>
    <name evidence="1" type="ORF">CEURO_LOCUS7173</name>
</gene>
<protein>
    <submittedName>
        <fullName evidence="1">Uncharacterized protein</fullName>
    </submittedName>
</protein>
<dbReference type="AlphaFoldDB" id="A0A9P1E580"/>
<organism evidence="1 2">
    <name type="scientific">Cuscuta europaea</name>
    <name type="common">European dodder</name>
    <dbReference type="NCBI Taxonomy" id="41803"/>
    <lineage>
        <taxon>Eukaryota</taxon>
        <taxon>Viridiplantae</taxon>
        <taxon>Streptophyta</taxon>
        <taxon>Embryophyta</taxon>
        <taxon>Tracheophyta</taxon>
        <taxon>Spermatophyta</taxon>
        <taxon>Magnoliopsida</taxon>
        <taxon>eudicotyledons</taxon>
        <taxon>Gunneridae</taxon>
        <taxon>Pentapetalae</taxon>
        <taxon>asterids</taxon>
        <taxon>lamiids</taxon>
        <taxon>Solanales</taxon>
        <taxon>Convolvulaceae</taxon>
        <taxon>Cuscuteae</taxon>
        <taxon>Cuscuta</taxon>
        <taxon>Cuscuta subgen. Cuscuta</taxon>
    </lineage>
</organism>
<name>A0A9P1E580_CUSEU</name>
<dbReference type="EMBL" id="CAMAPE010000011">
    <property type="protein sequence ID" value="CAH9079628.1"/>
    <property type="molecule type" value="Genomic_DNA"/>
</dbReference>
<accession>A0A9P1E580</accession>
<dbReference type="Proteomes" id="UP001152484">
    <property type="component" value="Unassembled WGS sequence"/>
</dbReference>
<proteinExistence type="predicted"/>